<protein>
    <recommendedName>
        <fullName evidence="3">BON domain-containing protein</fullName>
    </recommendedName>
</protein>
<dbReference type="Gene3D" id="3.40.1520.20">
    <property type="match status" value="1"/>
</dbReference>
<gene>
    <name evidence="1" type="ORF">QF035_010187</name>
</gene>
<proteinExistence type="predicted"/>
<dbReference type="EMBL" id="JAUSZI010000002">
    <property type="protein sequence ID" value="MDQ1032605.1"/>
    <property type="molecule type" value="Genomic_DNA"/>
</dbReference>
<keyword evidence="2" id="KW-1185">Reference proteome</keyword>
<evidence type="ECO:0008006" key="3">
    <source>
        <dbReference type="Google" id="ProtNLM"/>
    </source>
</evidence>
<dbReference type="RefSeq" id="WP_307529487.1">
    <property type="nucleotide sequence ID" value="NZ_JAUSZI010000002.1"/>
</dbReference>
<name>A0ABU0T9X1_9ACTN</name>
<sequence length="91" mass="9518">MDGQGRETAPAANLEYRIAGLEARLAAGELGELGMRIEMHGAAVTVRGTVPSADCREELLRAVGQELAGLAVHTDILIAEAAPPDHSEDLT</sequence>
<dbReference type="Proteomes" id="UP001230328">
    <property type="component" value="Unassembled WGS sequence"/>
</dbReference>
<reference evidence="1 2" key="1">
    <citation type="submission" date="2023-07" db="EMBL/GenBank/DDBJ databases">
        <title>Comparative genomics of wheat-associated soil bacteria to identify genetic determinants of phenazine resistance.</title>
        <authorList>
            <person name="Mouncey N."/>
        </authorList>
    </citation>
    <scope>NUCLEOTIDE SEQUENCE [LARGE SCALE GENOMIC DNA]</scope>
    <source>
        <strain evidence="1 2">V2I4</strain>
    </source>
</reference>
<evidence type="ECO:0000313" key="2">
    <source>
        <dbReference type="Proteomes" id="UP001230328"/>
    </source>
</evidence>
<evidence type="ECO:0000313" key="1">
    <source>
        <dbReference type="EMBL" id="MDQ1032605.1"/>
    </source>
</evidence>
<organism evidence="1 2">
    <name type="scientific">Streptomyces umbrinus</name>
    <dbReference type="NCBI Taxonomy" id="67370"/>
    <lineage>
        <taxon>Bacteria</taxon>
        <taxon>Bacillati</taxon>
        <taxon>Actinomycetota</taxon>
        <taxon>Actinomycetes</taxon>
        <taxon>Kitasatosporales</taxon>
        <taxon>Streptomycetaceae</taxon>
        <taxon>Streptomyces</taxon>
        <taxon>Streptomyces phaeochromogenes group</taxon>
    </lineage>
</organism>
<comment type="caution">
    <text evidence="1">The sequence shown here is derived from an EMBL/GenBank/DDBJ whole genome shotgun (WGS) entry which is preliminary data.</text>
</comment>
<accession>A0ABU0T9X1</accession>